<name>A0ABD6CNZ0_9EURY</name>
<dbReference type="Pfam" id="PF04715">
    <property type="entry name" value="Anth_synt_I_N"/>
    <property type="match status" value="1"/>
</dbReference>
<dbReference type="Pfam" id="PF00425">
    <property type="entry name" value="Chorismate_bind"/>
    <property type="match status" value="1"/>
</dbReference>
<comment type="similarity">
    <text evidence="2">Belongs to the anthranilate synthase component I family.</text>
</comment>
<evidence type="ECO:0000256" key="1">
    <source>
        <dbReference type="ARBA" id="ARBA00004873"/>
    </source>
</evidence>
<feature type="compositionally biased region" description="Basic and acidic residues" evidence="7">
    <location>
        <begin position="559"/>
        <end position="584"/>
    </location>
</feature>
<dbReference type="GO" id="GO:0000162">
    <property type="term" value="P:L-tryptophan biosynthetic process"/>
    <property type="evidence" value="ECO:0007669"/>
    <property type="project" value="UniProtKB-KW"/>
</dbReference>
<gene>
    <name evidence="10" type="ORF">ACFSBX_10610</name>
</gene>
<dbReference type="Proteomes" id="UP001597085">
    <property type="component" value="Unassembled WGS sequence"/>
</dbReference>
<reference evidence="10 11" key="1">
    <citation type="journal article" date="2019" name="Int. J. Syst. Evol. Microbiol.">
        <title>The Global Catalogue of Microorganisms (GCM) 10K type strain sequencing project: providing services to taxonomists for standard genome sequencing and annotation.</title>
        <authorList>
            <consortium name="The Broad Institute Genomics Platform"/>
            <consortium name="The Broad Institute Genome Sequencing Center for Infectious Disease"/>
            <person name="Wu L."/>
            <person name="Ma J."/>
        </authorList>
    </citation>
    <scope>NUCLEOTIDE SEQUENCE [LARGE SCALE GENOMIC DNA]</scope>
    <source>
        <strain evidence="10 11">CGMCC 1.12121</strain>
    </source>
</reference>
<dbReference type="InterPro" id="IPR015890">
    <property type="entry name" value="Chorismate_C"/>
</dbReference>
<dbReference type="EMBL" id="JBHUDK010000009">
    <property type="protein sequence ID" value="MFD1599406.1"/>
    <property type="molecule type" value="Genomic_DNA"/>
</dbReference>
<evidence type="ECO:0000256" key="2">
    <source>
        <dbReference type="ARBA" id="ARBA00009562"/>
    </source>
</evidence>
<dbReference type="InterPro" id="IPR006805">
    <property type="entry name" value="Anth_synth_I_N"/>
</dbReference>
<feature type="domain" description="Anthranilate synthase component I N-terminal" evidence="9">
    <location>
        <begin position="36"/>
        <end position="164"/>
    </location>
</feature>
<dbReference type="RefSeq" id="WP_256420980.1">
    <property type="nucleotide sequence ID" value="NZ_JANHDI010000006.1"/>
</dbReference>
<accession>A0ABD6CNZ0</accession>
<proteinExistence type="inferred from homology"/>
<evidence type="ECO:0000313" key="11">
    <source>
        <dbReference type="Proteomes" id="UP001597085"/>
    </source>
</evidence>
<dbReference type="AlphaFoldDB" id="A0ABD6CNZ0"/>
<keyword evidence="11" id="KW-1185">Reference proteome</keyword>
<evidence type="ECO:0000256" key="6">
    <source>
        <dbReference type="ARBA" id="ARBA00047683"/>
    </source>
</evidence>
<dbReference type="GO" id="GO:0004049">
    <property type="term" value="F:anthranilate synthase activity"/>
    <property type="evidence" value="ECO:0007669"/>
    <property type="project" value="UniProtKB-EC"/>
</dbReference>
<evidence type="ECO:0000256" key="7">
    <source>
        <dbReference type="SAM" id="MobiDB-lite"/>
    </source>
</evidence>
<dbReference type="PANTHER" id="PTHR11236:SF9">
    <property type="entry name" value="ANTHRANILATE SYNTHASE COMPONENT 1"/>
    <property type="match status" value="1"/>
</dbReference>
<keyword evidence="5" id="KW-0057">Aromatic amino acid biosynthesis</keyword>
<keyword evidence="4" id="KW-0028">Amino-acid biosynthesis</keyword>
<dbReference type="PANTHER" id="PTHR11236">
    <property type="entry name" value="AMINOBENZOATE/ANTHRANILATE SYNTHASE"/>
    <property type="match status" value="1"/>
</dbReference>
<sequence length="584" mass="64313">MSEITVITQRDEFVETAASEPTGVRIPVEVRTVVRDPFEAYRRVRTEDEGGVYLETTGGQSGWGYFAVDPVEHVSVPNSAVDQNASTRDTSTGGSETATPTLEAIDSLLDRERLVRGNCDVPYPCGAFGWLSYDVARELESLPDTTANDGLPQLQLGVFDAVVAWEEPRTNCDDRATRGDDRTPENDDRTPENDDRTPENDDRVGTLDSVQPDGGVELRITVCPVVDESPEATYRTALDRATSLAESAVSDPISTPPPPIDADRATFESECGEDEFAERVRTIKQYIRDGDTFQTNVSHRLVAPAAVHPVRAFDAVRRVNPAPYSGLLEFPGIDLVSASPELLLEVEGDRLLTEPIAGTRPRGDTPEADAELEADLLADEKERAEHAMLVDLERNDLGKVSEYGTVDVSEYRRVDRYSEVMHLVSLVEGTRREGTTVADAVAAVFPGGTITGAPKPRTMEIIDEVERTRRGPYTGSIGIFGFDDRATLNIVIRTLVRRGEEYRLRVGAGIVHDSIPAEEYQETLDKARALINAVDEALGERASFAVEHTEGVDVENERDEPRTVEDERRSVEDEPRAVEAEDQR</sequence>
<keyword evidence="4" id="KW-0822">Tryptophan biosynthesis</keyword>
<organism evidence="10 11">
    <name type="scientific">Halobellus rarus</name>
    <dbReference type="NCBI Taxonomy" id="1126237"/>
    <lineage>
        <taxon>Archaea</taxon>
        <taxon>Methanobacteriati</taxon>
        <taxon>Methanobacteriota</taxon>
        <taxon>Stenosarchaea group</taxon>
        <taxon>Halobacteria</taxon>
        <taxon>Halobacteriales</taxon>
        <taxon>Haloferacaceae</taxon>
        <taxon>Halobellus</taxon>
    </lineage>
</organism>
<comment type="caution">
    <text evidence="10">The sequence shown here is derived from an EMBL/GenBank/DDBJ whole genome shotgun (WGS) entry which is preliminary data.</text>
</comment>
<dbReference type="Gene3D" id="3.60.120.10">
    <property type="entry name" value="Anthranilate synthase"/>
    <property type="match status" value="1"/>
</dbReference>
<dbReference type="SUPFAM" id="SSF56322">
    <property type="entry name" value="ADC synthase"/>
    <property type="match status" value="1"/>
</dbReference>
<feature type="region of interest" description="Disordered" evidence="7">
    <location>
        <begin position="547"/>
        <end position="584"/>
    </location>
</feature>
<evidence type="ECO:0000256" key="5">
    <source>
        <dbReference type="ARBA" id="ARBA00023141"/>
    </source>
</evidence>
<dbReference type="InterPro" id="IPR005801">
    <property type="entry name" value="ADC_synthase"/>
</dbReference>
<comment type="pathway">
    <text evidence="1">Amino-acid biosynthesis; L-tryptophan biosynthesis; L-tryptophan from chorismate: step 1/5.</text>
</comment>
<evidence type="ECO:0000256" key="3">
    <source>
        <dbReference type="ARBA" id="ARBA00012266"/>
    </source>
</evidence>
<feature type="compositionally biased region" description="Basic and acidic residues" evidence="7">
    <location>
        <begin position="170"/>
        <end position="205"/>
    </location>
</feature>
<evidence type="ECO:0000313" key="10">
    <source>
        <dbReference type="EMBL" id="MFD1599406.1"/>
    </source>
</evidence>
<evidence type="ECO:0000259" key="9">
    <source>
        <dbReference type="Pfam" id="PF04715"/>
    </source>
</evidence>
<feature type="domain" description="Chorismate-utilising enzyme C-terminal" evidence="8">
    <location>
        <begin position="273"/>
        <end position="526"/>
    </location>
</feature>
<dbReference type="PRINTS" id="PR00095">
    <property type="entry name" value="ANTSNTHASEI"/>
</dbReference>
<feature type="region of interest" description="Disordered" evidence="7">
    <location>
        <begin position="79"/>
        <end position="100"/>
    </location>
</feature>
<feature type="region of interest" description="Disordered" evidence="7">
    <location>
        <begin position="170"/>
        <end position="211"/>
    </location>
</feature>
<protein>
    <recommendedName>
        <fullName evidence="3">anthranilate synthase</fullName>
        <ecNumber evidence="3">4.1.3.27</ecNumber>
    </recommendedName>
</protein>
<comment type="catalytic activity">
    <reaction evidence="6">
        <text>chorismate + L-glutamine = anthranilate + pyruvate + L-glutamate + H(+)</text>
        <dbReference type="Rhea" id="RHEA:21732"/>
        <dbReference type="ChEBI" id="CHEBI:15361"/>
        <dbReference type="ChEBI" id="CHEBI:15378"/>
        <dbReference type="ChEBI" id="CHEBI:16567"/>
        <dbReference type="ChEBI" id="CHEBI:29748"/>
        <dbReference type="ChEBI" id="CHEBI:29985"/>
        <dbReference type="ChEBI" id="CHEBI:58359"/>
        <dbReference type="EC" id="4.1.3.27"/>
    </reaction>
</comment>
<dbReference type="EC" id="4.1.3.27" evidence="3"/>
<evidence type="ECO:0000256" key="4">
    <source>
        <dbReference type="ARBA" id="ARBA00022822"/>
    </source>
</evidence>
<evidence type="ECO:0000259" key="8">
    <source>
        <dbReference type="Pfam" id="PF00425"/>
    </source>
</evidence>
<dbReference type="InterPro" id="IPR019999">
    <property type="entry name" value="Anth_synth_I-like"/>
</dbReference>